<dbReference type="OrthoDB" id="1902587at2759"/>
<protein>
    <submittedName>
        <fullName evidence="3">Nucleophosmin 1</fullName>
    </submittedName>
</protein>
<keyword evidence="4" id="KW-1185">Reference proteome</keyword>
<evidence type="ECO:0000313" key="3">
    <source>
        <dbReference type="EMBL" id="CCF75208.2"/>
    </source>
</evidence>
<accession>I7J870</accession>
<feature type="compositionally biased region" description="Acidic residues" evidence="1">
    <location>
        <begin position="102"/>
        <end position="134"/>
    </location>
</feature>
<dbReference type="InterPro" id="IPR036824">
    <property type="entry name" value="Nucleoplasmin_core_dom_sf"/>
</dbReference>
<sequence length="213" mass="23508">MLYGAIIEPGKSVTPKNELSSVVHISQLCLDEPSENGKTYVQINDGETLFNLCVLEKDVNEMATVDVFFSTNSISLTTKGAKNNVHVVGYFEPDEAGGLISDSDEFEDEEDDEAEVDQDDDDDDDFDEGSEDEEKSSKRKGGKGKNDKNPKKHKVEDDYEKSLCDYLKKNGKTTLALLGSKVKKPVGLNVKIGQFLKERSNIFKVNGDSVSLV</sequence>
<dbReference type="Pfam" id="PF17800">
    <property type="entry name" value="NPL"/>
    <property type="match status" value="1"/>
</dbReference>
<evidence type="ECO:0000259" key="2">
    <source>
        <dbReference type="Pfam" id="PF17800"/>
    </source>
</evidence>
<feature type="domain" description="Nucleoplasmin-like" evidence="2">
    <location>
        <begin position="2"/>
        <end position="91"/>
    </location>
</feature>
<evidence type="ECO:0000313" key="4">
    <source>
        <dbReference type="Proteomes" id="UP000002899"/>
    </source>
</evidence>
<reference evidence="3 4" key="1">
    <citation type="journal article" date="2012" name="Nucleic Acids Res.">
        <title>Sequencing of the smallest Apicomplexan genome from the human pathogen Babesia microti.</title>
        <authorList>
            <person name="Cornillot E."/>
            <person name="Hadj-Kaddour K."/>
            <person name="Dassouli A."/>
            <person name="Noel B."/>
            <person name="Ranwez V."/>
            <person name="Vacherie B."/>
            <person name="Augagneur Y."/>
            <person name="Bres V."/>
            <person name="Duclos A."/>
            <person name="Randazzo S."/>
            <person name="Carcy B."/>
            <person name="Debierre-Grockiego F."/>
            <person name="Delbecq S."/>
            <person name="Moubri-Menage K."/>
            <person name="Shams-Eldin H."/>
            <person name="Usmani-Brown S."/>
            <person name="Bringaud F."/>
            <person name="Wincker P."/>
            <person name="Vivares C.P."/>
            <person name="Schwarz R.T."/>
            <person name="Schetters T.P."/>
            <person name="Krause P.J."/>
            <person name="Gorenflot A."/>
            <person name="Berry V."/>
            <person name="Barbe V."/>
            <person name="Ben Mamoun C."/>
        </authorList>
    </citation>
    <scope>NUCLEOTIDE SEQUENCE [LARGE SCALE GENOMIC DNA]</scope>
    <source>
        <strain evidence="3 4">RI</strain>
    </source>
</reference>
<organism evidence="3 4">
    <name type="scientific">Babesia microti (strain RI)</name>
    <dbReference type="NCBI Taxonomy" id="1133968"/>
    <lineage>
        <taxon>Eukaryota</taxon>
        <taxon>Sar</taxon>
        <taxon>Alveolata</taxon>
        <taxon>Apicomplexa</taxon>
        <taxon>Aconoidasida</taxon>
        <taxon>Piroplasmida</taxon>
        <taxon>Babesiidae</taxon>
        <taxon>Babesia</taxon>
    </lineage>
</organism>
<dbReference type="InterPro" id="IPR041232">
    <property type="entry name" value="NPL"/>
</dbReference>
<proteinExistence type="predicted"/>
<dbReference type="EMBL" id="LN871599">
    <property type="protein sequence ID" value="CCF75208.2"/>
    <property type="molecule type" value="Genomic_DNA"/>
</dbReference>
<dbReference type="Gene3D" id="2.60.120.340">
    <property type="entry name" value="Nucleoplasmin core domain"/>
    <property type="match status" value="1"/>
</dbReference>
<reference evidence="3 4" key="2">
    <citation type="journal article" date="2013" name="PLoS ONE">
        <title>Whole genome mapping and re-organization of the nuclear and mitochondrial genomes of Babesia microti isolates.</title>
        <authorList>
            <person name="Cornillot E."/>
            <person name="Dassouli A."/>
            <person name="Garg A."/>
            <person name="Pachikara N."/>
            <person name="Randazzo S."/>
            <person name="Depoix D."/>
            <person name="Carcy B."/>
            <person name="Delbecq S."/>
            <person name="Frutos R."/>
            <person name="Silva J.C."/>
            <person name="Sutton R."/>
            <person name="Krause P.J."/>
            <person name="Mamoun C.B."/>
        </authorList>
    </citation>
    <scope>NUCLEOTIDE SEQUENCE [LARGE SCALE GENOMIC DNA]</scope>
    <source>
        <strain evidence="3 4">RI</strain>
    </source>
</reference>
<dbReference type="RefSeq" id="XP_021337163.1">
    <property type="nucleotide sequence ID" value="XM_021482339.1"/>
</dbReference>
<dbReference type="VEuPathDB" id="PiroplasmaDB:BmR1_04g05045"/>
<feature type="region of interest" description="Disordered" evidence="1">
    <location>
        <begin position="96"/>
        <end position="155"/>
    </location>
</feature>
<dbReference type="Proteomes" id="UP000002899">
    <property type="component" value="Chromosome IV"/>
</dbReference>
<reference evidence="3 4" key="3">
    <citation type="journal article" date="2016" name="Sci. Rep.">
        <title>Genome-wide diversity and gene expression profiling of Babesia microti isolates identify polymorphic genes that mediate host-pathogen interactions.</title>
        <authorList>
            <person name="Silva J.C."/>
            <person name="Cornillot E."/>
            <person name="McCracken C."/>
            <person name="Usmani-Brown S."/>
            <person name="Dwivedi A."/>
            <person name="Ifeonu O.O."/>
            <person name="Crabtree J."/>
            <person name="Gotia H.T."/>
            <person name="Virji A.Z."/>
            <person name="Reynes C."/>
            <person name="Colinge J."/>
            <person name="Kumar V."/>
            <person name="Lawres L."/>
            <person name="Pazzi J.E."/>
            <person name="Pablo J.V."/>
            <person name="Hung C."/>
            <person name="Brancato J."/>
            <person name="Kumari P."/>
            <person name="Orvis J."/>
            <person name="Tretina K."/>
            <person name="Chibucos M."/>
            <person name="Ott S."/>
            <person name="Sadzewicz L."/>
            <person name="Sengamalay N."/>
            <person name="Shetty A.C."/>
            <person name="Su Q."/>
            <person name="Tallon L."/>
            <person name="Fraser C.M."/>
            <person name="Frutos R."/>
            <person name="Molina D.M."/>
            <person name="Krause P.J."/>
            <person name="Ben Mamoun C."/>
        </authorList>
    </citation>
    <scope>NUCLEOTIDE SEQUENCE [LARGE SCALE GENOMIC DNA]</scope>
    <source>
        <strain evidence="3 4">RI</strain>
    </source>
</reference>
<dbReference type="AlphaFoldDB" id="I7J870"/>
<dbReference type="SUPFAM" id="SSF69203">
    <property type="entry name" value="Nucleoplasmin-like core domain"/>
    <property type="match status" value="1"/>
</dbReference>
<evidence type="ECO:0000256" key="1">
    <source>
        <dbReference type="SAM" id="MobiDB-lite"/>
    </source>
</evidence>
<name>I7J870_BABMR</name>
<dbReference type="KEGG" id="bmic:BmR1_04g05045"/>
<feature type="compositionally biased region" description="Basic and acidic residues" evidence="1">
    <location>
        <begin position="144"/>
        <end position="155"/>
    </location>
</feature>
<dbReference type="GeneID" id="24425654"/>